<keyword evidence="2" id="KW-0472">Membrane</keyword>
<proteinExistence type="predicted"/>
<feature type="compositionally biased region" description="Polar residues" evidence="1">
    <location>
        <begin position="1"/>
        <end position="16"/>
    </location>
</feature>
<dbReference type="AlphaFoldDB" id="A0A380WNG6"/>
<feature type="region of interest" description="Disordered" evidence="1">
    <location>
        <begin position="1"/>
        <end position="25"/>
    </location>
</feature>
<name>A0A380WNG6_AMIAI</name>
<evidence type="ECO:0000256" key="2">
    <source>
        <dbReference type="SAM" id="Phobius"/>
    </source>
</evidence>
<protein>
    <submittedName>
        <fullName evidence="3">Uncharacterized protein</fullName>
    </submittedName>
</protein>
<organism evidence="3 4">
    <name type="scientific">Aminobacter aminovorans</name>
    <name type="common">Chelatobacter heintzii</name>
    <dbReference type="NCBI Taxonomy" id="83263"/>
    <lineage>
        <taxon>Bacteria</taxon>
        <taxon>Pseudomonadati</taxon>
        <taxon>Pseudomonadota</taxon>
        <taxon>Alphaproteobacteria</taxon>
        <taxon>Hyphomicrobiales</taxon>
        <taxon>Phyllobacteriaceae</taxon>
        <taxon>Aminobacter</taxon>
    </lineage>
</organism>
<keyword evidence="2" id="KW-1133">Transmembrane helix</keyword>
<evidence type="ECO:0000313" key="4">
    <source>
        <dbReference type="Proteomes" id="UP000254701"/>
    </source>
</evidence>
<sequence>MPDLDSSTTETTTGHSVDQEVPRHEKIRFRRDEITDLGAMPSAAGQELPRPRTSVRRRAGHCLLAAVAVLGSLVLLAIIAIEALSYSGFGQDRLRAEAEHAIEGLAGVDVDVSMGQARLTLDGLRLIAVEVPDVKLTRTDGSPMAEAGLMRFGIRLLPLLTGNVRLGNASISDARIVVDAMPAGGGSDWSAALRNQDGLVDPQKLLDETFRGIRRGFDAVQFDAMREIALGNVDFVLPSGGEVKIVRVIDAALAKTRSGELRVTANFDVDGRDVELAAATRREDGANRIAALDATVSMSDPFAGKTDIPAAKASRIGSAELTITGQEGVNGDGSELIARGSIGKSTLDLKERGQLVGDVTVDLRLASGENKLDIRKLLVATSRSTFDFAGALGPRPATGNAGDNPAYRFELISRESRLAPDESPEPALNFLARVAGAYDVVTNTLLAEQIGLKSGPGGEALGKASVQFVEGKAPGIFVAFNVHDMSVAHVKQLWPWFSARNARLWVLHNLYGGRVVDGNVQFDVRPDRLGNGVPLNAQEVFGRFEIDGSRFDTAGRIPPIRDARGIVEFHGNDVDVSLSQGTVFMPSGRTVAASNGKLKVVKANVMPVLGSLDIDVEGSADAIAELASYEPINAMRHVGILPEELTGDVIGNVKADIPLTSGIDTSKLDWKVALDYDGLAVAKEFDGQKLSEADGNITVTPDKAVIVAKGKLNGVPAELDLVEPLRDNGIDKERNVQFVLDDKARNALVPGLSDMLSGTIKVDVEQPEPGKRSITADLTAAKLDLPWVGWSKGPGIAAEVSFTMTSDGERSTLSDFSLDGKTFTIKGDVTLANGSLSSARFNQVQLNRGDDVAVNIKRSGKGFAVQVKGNSLDARALIKQFMSDVDSATKSTGSNSISVTANVDTLVGFSGEKLSNVSLEYSGSGSKVGGLQVNAAASSGGLITVSNVLQGGGRRLDVRSADAGAILRFLDVYARMQGGSLALALESAGDGPLKGQVDVREFVVVDEPRLASIVSSKPAGDNRSLNQAVRKDIDTSRVVFERGFAQIDKRSKYLALENGVLRGPLIGTTFQGVLYDQQGQMNMTGTFMPAYGLNRIFGELPLVGVILGNGRDRGLIGVTYKLSGDANAPKLHVNPLSVIAPGIFRAIFEY</sequence>
<reference evidence="3 4" key="1">
    <citation type="submission" date="2018-06" db="EMBL/GenBank/DDBJ databases">
        <authorList>
            <consortium name="Pathogen Informatics"/>
            <person name="Doyle S."/>
        </authorList>
    </citation>
    <scope>NUCLEOTIDE SEQUENCE [LARGE SCALE GENOMIC DNA]</scope>
    <source>
        <strain evidence="3 4">NCTC10684</strain>
    </source>
</reference>
<feature type="transmembrane region" description="Helical" evidence="2">
    <location>
        <begin position="62"/>
        <end position="86"/>
    </location>
</feature>
<dbReference type="Proteomes" id="UP000254701">
    <property type="component" value="Unassembled WGS sequence"/>
</dbReference>
<gene>
    <name evidence="3" type="ORF">NCTC10684_03632</name>
</gene>
<evidence type="ECO:0000313" key="3">
    <source>
        <dbReference type="EMBL" id="SUU90378.1"/>
    </source>
</evidence>
<accession>A0A380WNG6</accession>
<dbReference type="EMBL" id="UFSM01000001">
    <property type="protein sequence ID" value="SUU90378.1"/>
    <property type="molecule type" value="Genomic_DNA"/>
</dbReference>
<evidence type="ECO:0000256" key="1">
    <source>
        <dbReference type="SAM" id="MobiDB-lite"/>
    </source>
</evidence>
<keyword evidence="2" id="KW-0812">Transmembrane</keyword>